<dbReference type="InterPro" id="IPR000743">
    <property type="entry name" value="Glyco_hydro_28"/>
</dbReference>
<dbReference type="SUPFAM" id="SSF51126">
    <property type="entry name" value="Pectin lyase-like"/>
    <property type="match status" value="1"/>
</dbReference>
<feature type="non-terminal residue" evidence="9">
    <location>
        <position position="125"/>
    </location>
</feature>
<accession>A0A7J8YLU3</accession>
<organism evidence="9 10">
    <name type="scientific">Gossypium aridum</name>
    <name type="common">American cotton</name>
    <name type="synonym">Erioxylum aridum</name>
    <dbReference type="NCBI Taxonomy" id="34290"/>
    <lineage>
        <taxon>Eukaryota</taxon>
        <taxon>Viridiplantae</taxon>
        <taxon>Streptophyta</taxon>
        <taxon>Embryophyta</taxon>
        <taxon>Tracheophyta</taxon>
        <taxon>Spermatophyta</taxon>
        <taxon>Magnoliopsida</taxon>
        <taxon>eudicotyledons</taxon>
        <taxon>Gunneridae</taxon>
        <taxon>Pentapetalae</taxon>
        <taxon>rosids</taxon>
        <taxon>malvids</taxon>
        <taxon>Malvales</taxon>
        <taxon>Malvaceae</taxon>
        <taxon>Malvoideae</taxon>
        <taxon>Gossypium</taxon>
    </lineage>
</organism>
<evidence type="ECO:0000256" key="8">
    <source>
        <dbReference type="RuleBase" id="RU361169"/>
    </source>
</evidence>
<evidence type="ECO:0000256" key="4">
    <source>
        <dbReference type="ARBA" id="ARBA00022525"/>
    </source>
</evidence>
<keyword evidence="10" id="KW-1185">Reference proteome</keyword>
<dbReference type="EMBL" id="JABFAA010051273">
    <property type="protein sequence ID" value="MBA0700573.1"/>
    <property type="molecule type" value="Genomic_DNA"/>
</dbReference>
<dbReference type="Proteomes" id="UP000593577">
    <property type="component" value="Unassembled WGS sequence"/>
</dbReference>
<keyword evidence="5 8" id="KW-0378">Hydrolase</keyword>
<dbReference type="PANTHER" id="PTHR31375">
    <property type="match status" value="1"/>
</dbReference>
<dbReference type="Gene3D" id="2.160.20.10">
    <property type="entry name" value="Single-stranded right-handed beta-helix, Pectin lyase-like"/>
    <property type="match status" value="1"/>
</dbReference>
<evidence type="ECO:0000313" key="9">
    <source>
        <dbReference type="EMBL" id="MBA0700573.1"/>
    </source>
</evidence>
<feature type="non-terminal residue" evidence="9">
    <location>
        <position position="1"/>
    </location>
</feature>
<dbReference type="AlphaFoldDB" id="A0A7J8YLU3"/>
<keyword evidence="7" id="KW-0961">Cell wall biogenesis/degradation</keyword>
<dbReference type="GO" id="GO:0004650">
    <property type="term" value="F:polygalacturonase activity"/>
    <property type="evidence" value="ECO:0007669"/>
    <property type="project" value="InterPro"/>
</dbReference>
<evidence type="ECO:0000256" key="5">
    <source>
        <dbReference type="ARBA" id="ARBA00022801"/>
    </source>
</evidence>
<evidence type="ECO:0000256" key="3">
    <source>
        <dbReference type="ARBA" id="ARBA00022512"/>
    </source>
</evidence>
<keyword evidence="4" id="KW-0964">Secreted</keyword>
<comment type="caution">
    <text evidence="9">The sequence shown here is derived from an EMBL/GenBank/DDBJ whole genome shotgun (WGS) entry which is preliminary data.</text>
</comment>
<name>A0A7J8YLU3_GOSAI</name>
<evidence type="ECO:0000256" key="7">
    <source>
        <dbReference type="ARBA" id="ARBA00023316"/>
    </source>
</evidence>
<protein>
    <recommendedName>
        <fullName evidence="11">Polygalacturonase</fullName>
    </recommendedName>
</protein>
<gene>
    <name evidence="9" type="ORF">Goari_022207</name>
</gene>
<keyword evidence="3" id="KW-0134">Cell wall</keyword>
<comment type="similarity">
    <text evidence="2 8">Belongs to the glycosyl hydrolase 28 family.</text>
</comment>
<dbReference type="InterPro" id="IPR012334">
    <property type="entry name" value="Pectin_lyas_fold"/>
</dbReference>
<evidence type="ECO:0000256" key="1">
    <source>
        <dbReference type="ARBA" id="ARBA00004191"/>
    </source>
</evidence>
<evidence type="ECO:0000256" key="2">
    <source>
        <dbReference type="ARBA" id="ARBA00008834"/>
    </source>
</evidence>
<dbReference type="GO" id="GO:0071555">
    <property type="term" value="P:cell wall organization"/>
    <property type="evidence" value="ECO:0007669"/>
    <property type="project" value="UniProtKB-KW"/>
</dbReference>
<comment type="subcellular location">
    <subcellularLocation>
        <location evidence="1">Secreted</location>
        <location evidence="1">Cell wall</location>
    </subcellularLocation>
</comment>
<reference evidence="9 10" key="1">
    <citation type="journal article" date="2019" name="Genome Biol. Evol.">
        <title>Insights into the evolution of the New World diploid cottons (Gossypium, subgenus Houzingenia) based on genome sequencing.</title>
        <authorList>
            <person name="Grover C.E."/>
            <person name="Arick M.A. 2nd"/>
            <person name="Thrash A."/>
            <person name="Conover J.L."/>
            <person name="Sanders W.S."/>
            <person name="Peterson D.G."/>
            <person name="Frelichowski J.E."/>
            <person name="Scheffler J.A."/>
            <person name="Scheffler B.E."/>
            <person name="Wendel J.F."/>
        </authorList>
    </citation>
    <scope>NUCLEOTIDE SEQUENCE [LARGE SCALE GENOMIC DNA]</scope>
    <source>
        <strain evidence="9">185</strain>
        <tissue evidence="9">Leaf</tissue>
    </source>
</reference>
<proteinExistence type="inferred from homology"/>
<keyword evidence="6 8" id="KW-0326">Glycosidase</keyword>
<evidence type="ECO:0008006" key="11">
    <source>
        <dbReference type="Google" id="ProtNLM"/>
    </source>
</evidence>
<evidence type="ECO:0000256" key="6">
    <source>
        <dbReference type="ARBA" id="ARBA00023295"/>
    </source>
</evidence>
<dbReference type="InterPro" id="IPR011050">
    <property type="entry name" value="Pectin_lyase_fold/virulence"/>
</dbReference>
<dbReference type="GO" id="GO:0005975">
    <property type="term" value="P:carbohydrate metabolic process"/>
    <property type="evidence" value="ECO:0007669"/>
    <property type="project" value="InterPro"/>
</dbReference>
<evidence type="ECO:0000313" key="10">
    <source>
        <dbReference type="Proteomes" id="UP000593577"/>
    </source>
</evidence>
<sequence>QGGGGDGVIDVVAKFGVKAGEKTFLTTLDGLSKAPIELQVKGTVKAPVDPSAFKEPKWIAMQKHYFQTFHLSTPGESPNTDGIHIERSDGVNVLNMEIKTGDDCISIWGGSKNLVINGVTCGPGH</sequence>
<dbReference type="Pfam" id="PF00295">
    <property type="entry name" value="Glyco_hydro_28"/>
    <property type="match status" value="1"/>
</dbReference>